<dbReference type="AlphaFoldDB" id="A0A4C1UGY9"/>
<keyword evidence="2" id="KW-1185">Reference proteome</keyword>
<comment type="caution">
    <text evidence="1">The sequence shown here is derived from an EMBL/GenBank/DDBJ whole genome shotgun (WGS) entry which is preliminary data.</text>
</comment>
<protein>
    <submittedName>
        <fullName evidence="1">Uncharacterized protein</fullName>
    </submittedName>
</protein>
<evidence type="ECO:0000313" key="1">
    <source>
        <dbReference type="EMBL" id="GBP25701.1"/>
    </source>
</evidence>
<evidence type="ECO:0000313" key="2">
    <source>
        <dbReference type="Proteomes" id="UP000299102"/>
    </source>
</evidence>
<name>A0A4C1UGY9_EUMVA</name>
<reference evidence="1 2" key="1">
    <citation type="journal article" date="2019" name="Commun. Biol.">
        <title>The bagworm genome reveals a unique fibroin gene that provides high tensile strength.</title>
        <authorList>
            <person name="Kono N."/>
            <person name="Nakamura H."/>
            <person name="Ohtoshi R."/>
            <person name="Tomita M."/>
            <person name="Numata K."/>
            <person name="Arakawa K."/>
        </authorList>
    </citation>
    <scope>NUCLEOTIDE SEQUENCE [LARGE SCALE GENOMIC DNA]</scope>
</reference>
<gene>
    <name evidence="1" type="ORF">EVAR_12180_1</name>
</gene>
<sequence length="144" mass="15911">MLLDVHGLSASSSGRALEGIELEPSGKKHFFLCKDITQVHCAVVCTRTWPLLNLVKSDRSLRATGSQAKVVANLLGLLGQRERLKANEQQQTGGAADDHRRPSTFTTLEESVVCCWPLRRDFWERGLGRGGTITAIELTVLLWL</sequence>
<dbReference type="Proteomes" id="UP000299102">
    <property type="component" value="Unassembled WGS sequence"/>
</dbReference>
<organism evidence="1 2">
    <name type="scientific">Eumeta variegata</name>
    <name type="common">Bagworm moth</name>
    <name type="synonym">Eumeta japonica</name>
    <dbReference type="NCBI Taxonomy" id="151549"/>
    <lineage>
        <taxon>Eukaryota</taxon>
        <taxon>Metazoa</taxon>
        <taxon>Ecdysozoa</taxon>
        <taxon>Arthropoda</taxon>
        <taxon>Hexapoda</taxon>
        <taxon>Insecta</taxon>
        <taxon>Pterygota</taxon>
        <taxon>Neoptera</taxon>
        <taxon>Endopterygota</taxon>
        <taxon>Lepidoptera</taxon>
        <taxon>Glossata</taxon>
        <taxon>Ditrysia</taxon>
        <taxon>Tineoidea</taxon>
        <taxon>Psychidae</taxon>
        <taxon>Oiketicinae</taxon>
        <taxon>Eumeta</taxon>
    </lineage>
</organism>
<accession>A0A4C1UGY9</accession>
<proteinExistence type="predicted"/>
<dbReference type="EMBL" id="BGZK01000171">
    <property type="protein sequence ID" value="GBP25701.1"/>
    <property type="molecule type" value="Genomic_DNA"/>
</dbReference>